<dbReference type="SUPFAM" id="SSF75169">
    <property type="entry name" value="DsrEFH-like"/>
    <property type="match status" value="1"/>
</dbReference>
<gene>
    <name evidence="1" type="ORF">LZG35_21605</name>
</gene>
<accession>A0A9Q3W8W1</accession>
<evidence type="ECO:0000313" key="1">
    <source>
        <dbReference type="EMBL" id="MCE7511239.1"/>
    </source>
</evidence>
<evidence type="ECO:0000313" key="2">
    <source>
        <dbReference type="Proteomes" id="UP001107961"/>
    </source>
</evidence>
<protein>
    <recommendedName>
        <fullName evidence="3">Sulfurtransferase complex subunit TusB</fullName>
    </recommendedName>
</protein>
<organism evidence="1 2">
    <name type="scientific">Alloalcanivorax xenomutans</name>
    <dbReference type="NCBI Taxonomy" id="1094342"/>
    <lineage>
        <taxon>Bacteria</taxon>
        <taxon>Pseudomonadati</taxon>
        <taxon>Pseudomonadota</taxon>
        <taxon>Gammaproteobacteria</taxon>
        <taxon>Oceanospirillales</taxon>
        <taxon>Alcanivoracaceae</taxon>
        <taxon>Alloalcanivorax</taxon>
    </lineage>
</organism>
<dbReference type="RefSeq" id="WP_022996408.1">
    <property type="nucleotide sequence ID" value="NZ_CP136240.1"/>
</dbReference>
<evidence type="ECO:0008006" key="3">
    <source>
        <dbReference type="Google" id="ProtNLM"/>
    </source>
</evidence>
<dbReference type="Proteomes" id="UP001107961">
    <property type="component" value="Unassembled WGS sequence"/>
</dbReference>
<proteinExistence type="predicted"/>
<reference evidence="1" key="1">
    <citation type="submission" date="2022-01" db="EMBL/GenBank/DDBJ databases">
        <authorList>
            <person name="Karlyshev A.V."/>
            <person name="Jaspars M."/>
        </authorList>
    </citation>
    <scope>NUCLEOTIDE SEQUENCE</scope>
    <source>
        <strain evidence="1">AGSA3-2</strain>
    </source>
</reference>
<dbReference type="InterPro" id="IPR027396">
    <property type="entry name" value="DsrEFH-like"/>
</dbReference>
<keyword evidence="2" id="KW-1185">Reference proteome</keyword>
<name>A0A9Q3W8W1_9GAMM</name>
<comment type="caution">
    <text evidence="1">The sequence shown here is derived from an EMBL/GenBank/DDBJ whole genome shotgun (WGS) entry which is preliminary data.</text>
</comment>
<dbReference type="AlphaFoldDB" id="A0A9Q3W8W1"/>
<sequence length="86" mass="9551">MLHLIAFDDLDSQQARTCLALYQPGDSCVFVDHGHLVAAEFPLQGPGYLLGQPPLPPARRADLEYIDYDRLVALTAEYGPVTSWYS</sequence>
<dbReference type="EMBL" id="JAJVKT010000047">
    <property type="protein sequence ID" value="MCE7511239.1"/>
    <property type="molecule type" value="Genomic_DNA"/>
</dbReference>